<organism evidence="8 9">
    <name type="scientific">Pseudovibrio denitrificans</name>
    <dbReference type="NCBI Taxonomy" id="258256"/>
    <lineage>
        <taxon>Bacteria</taxon>
        <taxon>Pseudomonadati</taxon>
        <taxon>Pseudomonadota</taxon>
        <taxon>Alphaproteobacteria</taxon>
        <taxon>Hyphomicrobiales</taxon>
        <taxon>Stappiaceae</taxon>
        <taxon>Pseudovibrio</taxon>
    </lineage>
</organism>
<protein>
    <submittedName>
        <fullName evidence="8">Threonine/homoserine/homoserine lactone efflux protein</fullName>
    </submittedName>
</protein>
<dbReference type="Pfam" id="PF01810">
    <property type="entry name" value="LysE"/>
    <property type="match status" value="1"/>
</dbReference>
<dbReference type="RefSeq" id="WP_208608804.1">
    <property type="nucleotide sequence ID" value="NZ_FPBD01000002.1"/>
</dbReference>
<dbReference type="GO" id="GO:0005886">
    <property type="term" value="C:plasma membrane"/>
    <property type="evidence" value="ECO:0007669"/>
    <property type="project" value="UniProtKB-SubCell"/>
</dbReference>
<dbReference type="PANTHER" id="PTHR30086">
    <property type="entry name" value="ARGININE EXPORTER PROTEIN ARGO"/>
    <property type="match status" value="1"/>
</dbReference>
<accession>A0A1I6ZFW4</accession>
<dbReference type="EMBL" id="FPBD01000002">
    <property type="protein sequence ID" value="SFT61584.1"/>
    <property type="molecule type" value="Genomic_DNA"/>
</dbReference>
<evidence type="ECO:0000256" key="4">
    <source>
        <dbReference type="ARBA" id="ARBA00022692"/>
    </source>
</evidence>
<dbReference type="PANTHER" id="PTHR30086:SF14">
    <property type="entry name" value="HOMOSERINE_HOMOSERINE LACTONE EFFLUX PROTEIN"/>
    <property type="match status" value="1"/>
</dbReference>
<keyword evidence="4 7" id="KW-0812">Transmembrane</keyword>
<feature type="transmembrane region" description="Helical" evidence="7">
    <location>
        <begin position="70"/>
        <end position="92"/>
    </location>
</feature>
<evidence type="ECO:0000313" key="9">
    <source>
        <dbReference type="Proteomes" id="UP000183371"/>
    </source>
</evidence>
<comment type="subcellular location">
    <subcellularLocation>
        <location evidence="1">Cell membrane</location>
        <topology evidence="1">Multi-pass membrane protein</topology>
    </subcellularLocation>
</comment>
<proteinExistence type="inferred from homology"/>
<evidence type="ECO:0000256" key="5">
    <source>
        <dbReference type="ARBA" id="ARBA00022989"/>
    </source>
</evidence>
<evidence type="ECO:0000256" key="1">
    <source>
        <dbReference type="ARBA" id="ARBA00004651"/>
    </source>
</evidence>
<keyword evidence="3" id="KW-1003">Cell membrane</keyword>
<keyword evidence="6 7" id="KW-0472">Membrane</keyword>
<evidence type="ECO:0000256" key="2">
    <source>
        <dbReference type="ARBA" id="ARBA00007928"/>
    </source>
</evidence>
<name>A0A1I6ZFW4_9HYPH</name>
<evidence type="ECO:0000256" key="7">
    <source>
        <dbReference type="SAM" id="Phobius"/>
    </source>
</evidence>
<keyword evidence="5 7" id="KW-1133">Transmembrane helix</keyword>
<sequence length="206" mass="22563">MDFWVWFSFVLISAANIVTPGPAILNTVRRAAQLGMGRVFPTILGNTLGLAIAGSFCAGGVASFVLTSEILWSVFRWLGVGYLVWLGLKFVFKREEIDLSGDVRASVSGMTLFWEAFLLAVTNPKAILFFVALFPQVMRSESALLPQAAILVATFCGISVLSLCSYSALASLLRARFITQARYRRFRVVSGFVLFGFAEKIAGEVR</sequence>
<dbReference type="Proteomes" id="UP000183371">
    <property type="component" value="Unassembled WGS sequence"/>
</dbReference>
<keyword evidence="9" id="KW-1185">Reference proteome</keyword>
<evidence type="ECO:0000313" key="8">
    <source>
        <dbReference type="EMBL" id="SFT61584.1"/>
    </source>
</evidence>
<feature type="transmembrane region" description="Helical" evidence="7">
    <location>
        <begin position="40"/>
        <end position="64"/>
    </location>
</feature>
<feature type="transmembrane region" description="Helical" evidence="7">
    <location>
        <begin position="112"/>
        <end position="136"/>
    </location>
</feature>
<comment type="similarity">
    <text evidence="2">Belongs to the Rht family.</text>
</comment>
<dbReference type="PIRSF" id="PIRSF006324">
    <property type="entry name" value="LeuE"/>
    <property type="match status" value="1"/>
</dbReference>
<evidence type="ECO:0000256" key="3">
    <source>
        <dbReference type="ARBA" id="ARBA00022475"/>
    </source>
</evidence>
<reference evidence="9" key="1">
    <citation type="submission" date="2016-10" db="EMBL/GenBank/DDBJ databases">
        <authorList>
            <person name="Varghese N."/>
            <person name="Submissions S."/>
        </authorList>
    </citation>
    <scope>NUCLEOTIDE SEQUENCE [LARGE SCALE GENOMIC DNA]</scope>
    <source>
        <strain evidence="9">DSM 17465</strain>
    </source>
</reference>
<feature type="transmembrane region" description="Helical" evidence="7">
    <location>
        <begin position="6"/>
        <end position="28"/>
    </location>
</feature>
<feature type="transmembrane region" description="Helical" evidence="7">
    <location>
        <begin position="148"/>
        <end position="173"/>
    </location>
</feature>
<dbReference type="InterPro" id="IPR001123">
    <property type="entry name" value="LeuE-type"/>
</dbReference>
<gene>
    <name evidence="8" type="ORF">SAMN05444141_102314</name>
</gene>
<dbReference type="AlphaFoldDB" id="A0A1I6ZFW4"/>
<dbReference type="GO" id="GO:0042970">
    <property type="term" value="F:homoserine transmembrane transporter activity"/>
    <property type="evidence" value="ECO:0007669"/>
    <property type="project" value="TreeGrafter"/>
</dbReference>
<evidence type="ECO:0000256" key="6">
    <source>
        <dbReference type="ARBA" id="ARBA00023136"/>
    </source>
</evidence>